<proteinExistence type="predicted"/>
<evidence type="ECO:0000313" key="2">
    <source>
        <dbReference type="EMBL" id="BCO09655.1"/>
    </source>
</evidence>
<evidence type="ECO:0000259" key="1">
    <source>
        <dbReference type="Pfam" id="PF22740"/>
    </source>
</evidence>
<dbReference type="PANTHER" id="PTHR30448">
    <property type="entry name" value="RNASE ADAPTER PROTEIN RAPZ"/>
    <property type="match status" value="1"/>
</dbReference>
<dbReference type="Pfam" id="PF22740">
    <property type="entry name" value="PapZ_C"/>
    <property type="match status" value="1"/>
</dbReference>
<keyword evidence="3" id="KW-1185">Reference proteome</keyword>
<name>A0A915XIX4_9BACT</name>
<organism evidence="2 3">
    <name type="scientific">Desulfolithobacter dissulfuricans</name>
    <dbReference type="NCBI Taxonomy" id="2795293"/>
    <lineage>
        <taxon>Bacteria</taxon>
        <taxon>Pseudomonadati</taxon>
        <taxon>Thermodesulfobacteriota</taxon>
        <taxon>Desulfobulbia</taxon>
        <taxon>Desulfobulbales</taxon>
        <taxon>Desulfobulbaceae</taxon>
        <taxon>Desulfolithobacter</taxon>
    </lineage>
</organism>
<dbReference type="InterPro" id="IPR053931">
    <property type="entry name" value="RapZ_C"/>
</dbReference>
<sequence>MEIIKNGTGRLRVTLFSFGFKHGHPEADLVWDVRFLPNPYWVPALKEYSGLEQEVARYVLDNEAGQEFLRLVEPLVQFTLNHHHRAKREMIRLAIGCTGGRHRSVAVTEFLGRALARRDYCVEVFHRDIDKR</sequence>
<evidence type="ECO:0000313" key="3">
    <source>
        <dbReference type="Proteomes" id="UP001063350"/>
    </source>
</evidence>
<feature type="domain" description="RapZ C-terminal" evidence="1">
    <location>
        <begin position="12"/>
        <end position="130"/>
    </location>
</feature>
<gene>
    <name evidence="2" type="ORF">GF1_20310</name>
</gene>
<dbReference type="EMBL" id="AP024233">
    <property type="protein sequence ID" value="BCO09655.1"/>
    <property type="molecule type" value="Genomic_DNA"/>
</dbReference>
<protein>
    <recommendedName>
        <fullName evidence="1">RapZ C-terminal domain-containing protein</fullName>
    </recommendedName>
</protein>
<dbReference type="Proteomes" id="UP001063350">
    <property type="component" value="Chromosome"/>
</dbReference>
<reference evidence="2" key="1">
    <citation type="submission" date="2020-12" db="EMBL/GenBank/DDBJ databases">
        <title>Desulfobium dissulfuricans gen. nov., sp. nov., a novel mesophilic, sulfate-reducing bacterium isolated from a deep-sea hydrothermal vent.</title>
        <authorList>
            <person name="Hashimoto Y."/>
            <person name="Tame A."/>
            <person name="Sawayama S."/>
            <person name="Miyazaki J."/>
            <person name="Takai K."/>
            <person name="Nakagawa S."/>
        </authorList>
    </citation>
    <scope>NUCLEOTIDE SEQUENCE</scope>
    <source>
        <strain evidence="2">GF1</strain>
    </source>
</reference>
<dbReference type="InterPro" id="IPR005337">
    <property type="entry name" value="RapZ-like"/>
</dbReference>
<dbReference type="KEGG" id="ddu:GF1_20310"/>
<dbReference type="AlphaFoldDB" id="A0A915XIX4"/>
<dbReference type="PANTHER" id="PTHR30448:SF0">
    <property type="entry name" value="RNASE ADAPTER PROTEIN RAPZ"/>
    <property type="match status" value="1"/>
</dbReference>
<accession>A0A915XIX4</accession>
<dbReference type="GO" id="GO:0005524">
    <property type="term" value="F:ATP binding"/>
    <property type="evidence" value="ECO:0007669"/>
    <property type="project" value="InterPro"/>
</dbReference>
<dbReference type="RefSeq" id="WP_267926405.1">
    <property type="nucleotide sequence ID" value="NZ_AP024233.1"/>
</dbReference>